<dbReference type="InterPro" id="IPR013694">
    <property type="entry name" value="VIT"/>
</dbReference>
<evidence type="ECO:0000313" key="3">
    <source>
        <dbReference type="Proteomes" id="UP000515154"/>
    </source>
</evidence>
<evidence type="ECO:0000259" key="2">
    <source>
        <dbReference type="PROSITE" id="PS51468"/>
    </source>
</evidence>
<evidence type="ECO:0000313" key="5">
    <source>
        <dbReference type="RefSeq" id="XP_029646450.1"/>
    </source>
</evidence>
<evidence type="ECO:0000313" key="6">
    <source>
        <dbReference type="RefSeq" id="XP_036366060.1"/>
    </source>
</evidence>
<proteinExistence type="predicted"/>
<dbReference type="PANTHER" id="PTHR45737:SF6">
    <property type="entry name" value="VON WILLEBRAND FACTOR A DOMAIN-CONTAINING PROTEIN 5A"/>
    <property type="match status" value="1"/>
</dbReference>
<reference evidence="4 5" key="1">
    <citation type="submission" date="2025-08" db="UniProtKB">
        <authorList>
            <consortium name="RefSeq"/>
        </authorList>
    </citation>
    <scope>IDENTIFICATION</scope>
</reference>
<dbReference type="RefSeq" id="XP_029646450.1">
    <property type="nucleotide sequence ID" value="XM_029790590.2"/>
</dbReference>
<dbReference type="RefSeq" id="XP_036366060.1">
    <property type="nucleotide sequence ID" value="XM_036510167.1"/>
</dbReference>
<feature type="domain" description="VWFA" evidence="1">
    <location>
        <begin position="269"/>
        <end position="448"/>
    </location>
</feature>
<dbReference type="Gene3D" id="3.40.50.410">
    <property type="entry name" value="von Willebrand factor, type A domain"/>
    <property type="match status" value="1"/>
</dbReference>
<dbReference type="InterPro" id="IPR002035">
    <property type="entry name" value="VWF_A"/>
</dbReference>
<dbReference type="KEGG" id="osn:115220462"/>
<evidence type="ECO:0000259" key="1">
    <source>
        <dbReference type="PROSITE" id="PS50234"/>
    </source>
</evidence>
<dbReference type="SMART" id="SM00327">
    <property type="entry name" value="VWA"/>
    <property type="match status" value="1"/>
</dbReference>
<dbReference type="PROSITE" id="PS50234">
    <property type="entry name" value="VWFA"/>
    <property type="match status" value="1"/>
</dbReference>
<evidence type="ECO:0000313" key="4">
    <source>
        <dbReference type="RefSeq" id="XP_029646449.1"/>
    </source>
</evidence>
<feature type="domain" description="VIT" evidence="2">
    <location>
        <begin position="3"/>
        <end position="133"/>
    </location>
</feature>
<dbReference type="AlphaFoldDB" id="A0A6P7T7T1"/>
<keyword evidence="3" id="KW-1185">Reference proteome</keyword>
<sequence>MDCIMVFGIICENKTKVSLLYATHTISINGFTSHVNIEAEYINESQHKTEAKFVFPVEEDSAVYKFEAKIGDVHLVAKSKDKDVAKKEYKEAVDKGQSAILLRETSTSGDIFEYSLGNIPANEKIHLQICLVSELSCEVDGAVKFHMPFVLNPRYGLKPADENYQNAPKPKEFSFNASVNWNSQIKDIKSEHPVKVEYQDNKCHATVRMAKEFNFEKDLLLQVYYEDVEKPQVILEKGDENSKGMFSKDIMMINVFPELPQVKQSAANDYIFVIDCSGSMSGEKIEAAKDTLLLFLKSLPLGCSFNAISFNNDFEFLFKEGSQEYSEDSLNEALKFQKNLYASGGTEILSALKSLSDKKPFQNFHRQVFLITDGEVYSTNDVIQLVKSQVNNTRYFTIGIGSGASTELVKGIARAGKGQAEFVMTNDNLKAKVMRLLKLSMQPFVSSVCLSAKHGENNKELSFISVPERLPCIFSEEKLILYLVLHEAETSCKNVKLNLCGKIGESDFSLDFEARLLGQNNKEMTIHRLCVKRKIQELELNEDLGKGDEIKSEIIDLGTMANLVSKYTSFVGLDEHVPDAIQTVTMAFTFKATRSRSKNVPAIVRMFRKFYNRVLQHSMPKPVRPREDIAGMYASINNSLSINAENSRQSPHSDLTSSKGTIKDILTGLVDLQAFSGFWNLDDQLAQALNISLKDLNDENPSVSDKVWATALVVAVLREKLASQHCEWEFIEKKAIVWLESQNIQPLYSEKLLEKATNFIKNKMVA</sequence>
<gene>
    <name evidence="4 5 6" type="primary">LOC115220462</name>
</gene>
<dbReference type="Pfam" id="PF08487">
    <property type="entry name" value="VIT"/>
    <property type="match status" value="1"/>
</dbReference>
<accession>A0A6P7T7T1</accession>
<dbReference type="PANTHER" id="PTHR45737">
    <property type="entry name" value="VON WILLEBRAND FACTOR A DOMAIN-CONTAINING PROTEIN 5A"/>
    <property type="match status" value="1"/>
</dbReference>
<dbReference type="InterPro" id="IPR036465">
    <property type="entry name" value="vWFA_dom_sf"/>
</dbReference>
<dbReference type="PROSITE" id="PS51468">
    <property type="entry name" value="VIT"/>
    <property type="match status" value="1"/>
</dbReference>
<organism evidence="3 5">
    <name type="scientific">Octopus sinensis</name>
    <name type="common">East Asian common octopus</name>
    <dbReference type="NCBI Taxonomy" id="2607531"/>
    <lineage>
        <taxon>Eukaryota</taxon>
        <taxon>Metazoa</taxon>
        <taxon>Spiralia</taxon>
        <taxon>Lophotrochozoa</taxon>
        <taxon>Mollusca</taxon>
        <taxon>Cephalopoda</taxon>
        <taxon>Coleoidea</taxon>
        <taxon>Octopodiformes</taxon>
        <taxon>Octopoda</taxon>
        <taxon>Incirrata</taxon>
        <taxon>Octopodidae</taxon>
        <taxon>Octopus</taxon>
    </lineage>
</organism>
<name>A0A6P7T7T1_9MOLL</name>
<protein>
    <submittedName>
        <fullName evidence="4 5">von Willebrand factor A domain-containing protein 5A-like</fullName>
    </submittedName>
</protein>
<dbReference type="SMART" id="SM00609">
    <property type="entry name" value="VIT"/>
    <property type="match status" value="1"/>
</dbReference>
<dbReference type="Pfam" id="PF13768">
    <property type="entry name" value="VWA_3"/>
    <property type="match status" value="1"/>
</dbReference>
<dbReference type="RefSeq" id="XP_029646449.1">
    <property type="nucleotide sequence ID" value="XM_029790589.2"/>
</dbReference>
<dbReference type="SUPFAM" id="SSF53300">
    <property type="entry name" value="vWA-like"/>
    <property type="match status" value="1"/>
</dbReference>
<dbReference type="Proteomes" id="UP000515154">
    <property type="component" value="Linkage group LG16"/>
</dbReference>